<sequence length="240" mass="26266">MVATKRAQVRSVLERLIDVELHPGDPIPSERALVDKLNVSRVTVRQAISDLVESGALERVHGKGTFVTGPQVDSQLHLTSFSREMRARGLEPGTVVLSATEIEASDETAKGLRVAKGTKVIRVERLRTADASPMAYEIGYYPSQLFPGLLGRELGTLYDVFASEYDVVVTSGEQTVRADNADGHVARVLGVARRAPLLVLERTTFAGRKVVELSWSAYRADRYRLHMALTPRGPRSGTAT</sequence>
<dbReference type="SMART" id="SM00345">
    <property type="entry name" value="HTH_GNTR"/>
    <property type="match status" value="1"/>
</dbReference>
<dbReference type="InterPro" id="IPR028978">
    <property type="entry name" value="Chorismate_lyase_/UTRA_dom_sf"/>
</dbReference>
<dbReference type="RefSeq" id="WP_133798060.1">
    <property type="nucleotide sequence ID" value="NZ_SNWQ01000001.1"/>
</dbReference>
<dbReference type="SUPFAM" id="SSF46785">
    <property type="entry name" value="Winged helix' DNA-binding domain"/>
    <property type="match status" value="1"/>
</dbReference>
<dbReference type="EMBL" id="SNWQ01000001">
    <property type="protein sequence ID" value="TDO54473.1"/>
    <property type="molecule type" value="Genomic_DNA"/>
</dbReference>
<protein>
    <submittedName>
        <fullName evidence="5">GntR family transcriptional regulator</fullName>
    </submittedName>
</protein>
<keyword evidence="1" id="KW-0805">Transcription regulation</keyword>
<dbReference type="InterPro" id="IPR050679">
    <property type="entry name" value="Bact_HTH_transcr_reg"/>
</dbReference>
<proteinExistence type="predicted"/>
<keyword evidence="2" id="KW-0238">DNA-binding</keyword>
<dbReference type="InterPro" id="IPR011663">
    <property type="entry name" value="UTRA"/>
</dbReference>
<dbReference type="Pfam" id="PF00392">
    <property type="entry name" value="GntR"/>
    <property type="match status" value="1"/>
</dbReference>
<dbReference type="GO" id="GO:0003700">
    <property type="term" value="F:DNA-binding transcription factor activity"/>
    <property type="evidence" value="ECO:0007669"/>
    <property type="project" value="InterPro"/>
</dbReference>
<gene>
    <name evidence="5" type="ORF">EV643_101262</name>
</gene>
<dbReference type="GO" id="GO:0003677">
    <property type="term" value="F:DNA binding"/>
    <property type="evidence" value="ECO:0007669"/>
    <property type="project" value="UniProtKB-KW"/>
</dbReference>
<feature type="domain" description="HTH gntR-type" evidence="4">
    <location>
        <begin position="3"/>
        <end position="70"/>
    </location>
</feature>
<dbReference type="SMART" id="SM00866">
    <property type="entry name" value="UTRA"/>
    <property type="match status" value="1"/>
</dbReference>
<dbReference type="Proteomes" id="UP000295388">
    <property type="component" value="Unassembled WGS sequence"/>
</dbReference>
<evidence type="ECO:0000256" key="3">
    <source>
        <dbReference type="ARBA" id="ARBA00023163"/>
    </source>
</evidence>
<comment type="caution">
    <text evidence="5">The sequence shown here is derived from an EMBL/GenBank/DDBJ whole genome shotgun (WGS) entry which is preliminary data.</text>
</comment>
<reference evidence="5 6" key="1">
    <citation type="submission" date="2019-03" db="EMBL/GenBank/DDBJ databases">
        <title>Genomic Encyclopedia of Type Strains, Phase III (KMG-III): the genomes of soil and plant-associated and newly described type strains.</title>
        <authorList>
            <person name="Whitman W."/>
        </authorList>
    </citation>
    <scope>NUCLEOTIDE SEQUENCE [LARGE SCALE GENOMIC DNA]</scope>
    <source>
        <strain evidence="5 6">VKM Ac-2527</strain>
    </source>
</reference>
<evidence type="ECO:0000256" key="1">
    <source>
        <dbReference type="ARBA" id="ARBA00023015"/>
    </source>
</evidence>
<dbReference type="Gene3D" id="1.10.10.10">
    <property type="entry name" value="Winged helix-like DNA-binding domain superfamily/Winged helix DNA-binding domain"/>
    <property type="match status" value="1"/>
</dbReference>
<dbReference type="PANTHER" id="PTHR44846">
    <property type="entry name" value="MANNOSYL-D-GLYCERATE TRANSPORT/METABOLISM SYSTEM REPRESSOR MNGR-RELATED"/>
    <property type="match status" value="1"/>
</dbReference>
<evidence type="ECO:0000256" key="2">
    <source>
        <dbReference type="ARBA" id="ARBA00023125"/>
    </source>
</evidence>
<evidence type="ECO:0000313" key="5">
    <source>
        <dbReference type="EMBL" id="TDO54473.1"/>
    </source>
</evidence>
<dbReference type="OrthoDB" id="8584262at2"/>
<dbReference type="PROSITE" id="PS50949">
    <property type="entry name" value="HTH_GNTR"/>
    <property type="match status" value="1"/>
</dbReference>
<dbReference type="Gene3D" id="3.40.1410.10">
    <property type="entry name" value="Chorismate lyase-like"/>
    <property type="match status" value="1"/>
</dbReference>
<keyword evidence="6" id="KW-1185">Reference proteome</keyword>
<dbReference type="PANTHER" id="PTHR44846:SF1">
    <property type="entry name" value="MANNOSYL-D-GLYCERATE TRANSPORT_METABOLISM SYSTEM REPRESSOR MNGR-RELATED"/>
    <property type="match status" value="1"/>
</dbReference>
<dbReference type="InterPro" id="IPR036390">
    <property type="entry name" value="WH_DNA-bd_sf"/>
</dbReference>
<name>A0A4R6KRQ7_9ACTN</name>
<dbReference type="Pfam" id="PF07702">
    <property type="entry name" value="UTRA"/>
    <property type="match status" value="1"/>
</dbReference>
<keyword evidence="3" id="KW-0804">Transcription</keyword>
<dbReference type="GO" id="GO:0045892">
    <property type="term" value="P:negative regulation of DNA-templated transcription"/>
    <property type="evidence" value="ECO:0007669"/>
    <property type="project" value="TreeGrafter"/>
</dbReference>
<dbReference type="SUPFAM" id="SSF64288">
    <property type="entry name" value="Chorismate lyase-like"/>
    <property type="match status" value="1"/>
</dbReference>
<accession>A0A4R6KRQ7</accession>
<dbReference type="PRINTS" id="PR00035">
    <property type="entry name" value="HTHGNTR"/>
</dbReference>
<evidence type="ECO:0000259" key="4">
    <source>
        <dbReference type="PROSITE" id="PS50949"/>
    </source>
</evidence>
<dbReference type="InterPro" id="IPR036388">
    <property type="entry name" value="WH-like_DNA-bd_sf"/>
</dbReference>
<dbReference type="InterPro" id="IPR000524">
    <property type="entry name" value="Tscrpt_reg_HTH_GntR"/>
</dbReference>
<dbReference type="AlphaFoldDB" id="A0A4R6KRQ7"/>
<dbReference type="CDD" id="cd07377">
    <property type="entry name" value="WHTH_GntR"/>
    <property type="match status" value="1"/>
</dbReference>
<organism evidence="5 6">
    <name type="scientific">Kribbella caucasensis</name>
    <dbReference type="NCBI Taxonomy" id="2512215"/>
    <lineage>
        <taxon>Bacteria</taxon>
        <taxon>Bacillati</taxon>
        <taxon>Actinomycetota</taxon>
        <taxon>Actinomycetes</taxon>
        <taxon>Propionibacteriales</taxon>
        <taxon>Kribbellaceae</taxon>
        <taxon>Kribbella</taxon>
    </lineage>
</organism>
<evidence type="ECO:0000313" key="6">
    <source>
        <dbReference type="Proteomes" id="UP000295388"/>
    </source>
</evidence>